<gene>
    <name evidence="2" type="ORF">VV01_14195</name>
</gene>
<feature type="transmembrane region" description="Helical" evidence="1">
    <location>
        <begin position="59"/>
        <end position="79"/>
    </location>
</feature>
<proteinExistence type="predicted"/>
<sequence length="111" mass="11920">MNEPHPSARRVVLWSTVIAVLVGWTVLAGWAVAIGWFAAADTRCGVHTADPQVDMTGGWIVIGAALLWVVPFVAGAAWFRNPVWIMLASASITMSALVVIYMFATPSAFCM</sequence>
<dbReference type="RefSeq" id="WP_050670449.1">
    <property type="nucleotide sequence ID" value="NZ_LAIR01000002.1"/>
</dbReference>
<evidence type="ECO:0000313" key="2">
    <source>
        <dbReference type="EMBL" id="KNX38036.1"/>
    </source>
</evidence>
<feature type="transmembrane region" description="Helical" evidence="1">
    <location>
        <begin position="84"/>
        <end position="104"/>
    </location>
</feature>
<dbReference type="Proteomes" id="UP000037397">
    <property type="component" value="Unassembled WGS sequence"/>
</dbReference>
<protein>
    <submittedName>
        <fullName evidence="2">Uncharacterized protein</fullName>
    </submittedName>
</protein>
<keyword evidence="1" id="KW-1133">Transmembrane helix</keyword>
<reference evidence="3" key="1">
    <citation type="submission" date="2015-03" db="EMBL/GenBank/DDBJ databases">
        <title>Luteipulveratus halotolerans sp. nov., a novel actinobacterium (Dermacoccaceae) from Sarawak, Malaysia.</title>
        <authorList>
            <person name="Juboi H."/>
            <person name="Basik A."/>
            <person name="Shamsul S.S."/>
            <person name="Arnold P."/>
            <person name="Schmitt E.K."/>
            <person name="Sanglier J.-J."/>
            <person name="Yeo T."/>
        </authorList>
    </citation>
    <scope>NUCLEOTIDE SEQUENCE [LARGE SCALE GENOMIC DNA]</scope>
    <source>
        <strain evidence="3">C296001</strain>
    </source>
</reference>
<dbReference type="OrthoDB" id="4568627at2"/>
<evidence type="ECO:0000256" key="1">
    <source>
        <dbReference type="SAM" id="Phobius"/>
    </source>
</evidence>
<comment type="caution">
    <text evidence="2">The sequence shown here is derived from an EMBL/GenBank/DDBJ whole genome shotgun (WGS) entry which is preliminary data.</text>
</comment>
<keyword evidence="1" id="KW-0812">Transmembrane</keyword>
<organism evidence="2 3">
    <name type="scientific">Luteipulveratus halotolerans</name>
    <dbReference type="NCBI Taxonomy" id="1631356"/>
    <lineage>
        <taxon>Bacteria</taxon>
        <taxon>Bacillati</taxon>
        <taxon>Actinomycetota</taxon>
        <taxon>Actinomycetes</taxon>
        <taxon>Micrococcales</taxon>
        <taxon>Dermacoccaceae</taxon>
        <taxon>Luteipulveratus</taxon>
    </lineage>
</organism>
<dbReference type="AlphaFoldDB" id="A0A0L6CJR5"/>
<dbReference type="EMBL" id="LAIR01000002">
    <property type="protein sequence ID" value="KNX38036.1"/>
    <property type="molecule type" value="Genomic_DNA"/>
</dbReference>
<name>A0A0L6CJR5_9MICO</name>
<keyword evidence="1" id="KW-0472">Membrane</keyword>
<accession>A0A0L6CJR5</accession>
<keyword evidence="3" id="KW-1185">Reference proteome</keyword>
<feature type="transmembrane region" description="Helical" evidence="1">
    <location>
        <begin position="12"/>
        <end position="39"/>
    </location>
</feature>
<evidence type="ECO:0000313" key="3">
    <source>
        <dbReference type="Proteomes" id="UP000037397"/>
    </source>
</evidence>